<accession>A0A1R1PLM7</accession>
<gene>
    <name evidence="1" type="ORF">AX774_g4664</name>
</gene>
<sequence>MAIHQRHGANVFPNQGSTTGINETGIDILLSNLASDALVANPATRAIAYTLMGSILRNRIHAANLLALFSKNNYYSLFVDALKSIILNPSLYSPNIQS</sequence>
<feature type="non-terminal residue" evidence="1">
    <location>
        <position position="98"/>
    </location>
</feature>
<protein>
    <submittedName>
        <fullName evidence="1">Uncharacterized protein</fullName>
    </submittedName>
</protein>
<evidence type="ECO:0000313" key="1">
    <source>
        <dbReference type="EMBL" id="OMH81866.1"/>
    </source>
</evidence>
<keyword evidence="2" id="KW-1185">Reference proteome</keyword>
<reference evidence="2" key="1">
    <citation type="submission" date="2017-01" db="EMBL/GenBank/DDBJ databases">
        <authorList>
            <person name="Wang Y."/>
            <person name="White M."/>
            <person name="Kvist S."/>
            <person name="Moncalvo J.-M."/>
        </authorList>
    </citation>
    <scope>NUCLEOTIDE SEQUENCE [LARGE SCALE GENOMIC DNA]</scope>
    <source>
        <strain evidence="2">COL-18-3</strain>
    </source>
</reference>
<dbReference type="Proteomes" id="UP000188320">
    <property type="component" value="Unassembled WGS sequence"/>
</dbReference>
<proteinExistence type="predicted"/>
<dbReference type="AlphaFoldDB" id="A0A1R1PLM7"/>
<dbReference type="EMBL" id="LSSK01000800">
    <property type="protein sequence ID" value="OMH81866.1"/>
    <property type="molecule type" value="Genomic_DNA"/>
</dbReference>
<comment type="caution">
    <text evidence="1">The sequence shown here is derived from an EMBL/GenBank/DDBJ whole genome shotgun (WGS) entry which is preliminary data.</text>
</comment>
<evidence type="ECO:0000313" key="2">
    <source>
        <dbReference type="Proteomes" id="UP000188320"/>
    </source>
</evidence>
<organism evidence="1 2">
    <name type="scientific">Zancudomyces culisetae</name>
    <name type="common">Gut fungus</name>
    <name type="synonym">Smittium culisetae</name>
    <dbReference type="NCBI Taxonomy" id="1213189"/>
    <lineage>
        <taxon>Eukaryota</taxon>
        <taxon>Fungi</taxon>
        <taxon>Fungi incertae sedis</taxon>
        <taxon>Zoopagomycota</taxon>
        <taxon>Kickxellomycotina</taxon>
        <taxon>Harpellomycetes</taxon>
        <taxon>Harpellales</taxon>
        <taxon>Legeriomycetaceae</taxon>
        <taxon>Zancudomyces</taxon>
    </lineage>
</organism>
<name>A0A1R1PLM7_ZANCU</name>